<protein>
    <submittedName>
        <fullName evidence="2">Uncharacterized protein</fullName>
    </submittedName>
</protein>
<evidence type="ECO:0000256" key="1">
    <source>
        <dbReference type="SAM" id="MobiDB-lite"/>
    </source>
</evidence>
<feature type="compositionally biased region" description="Basic and acidic residues" evidence="1">
    <location>
        <begin position="34"/>
        <end position="45"/>
    </location>
</feature>
<dbReference type="EMBL" id="JBJUIK010000014">
    <property type="protein sequence ID" value="KAL3503980.1"/>
    <property type="molecule type" value="Genomic_DNA"/>
</dbReference>
<dbReference type="AlphaFoldDB" id="A0ABD2YDR2"/>
<dbReference type="Proteomes" id="UP001630127">
    <property type="component" value="Unassembled WGS sequence"/>
</dbReference>
<gene>
    <name evidence="2" type="ORF">ACH5RR_033821</name>
</gene>
<evidence type="ECO:0000313" key="2">
    <source>
        <dbReference type="EMBL" id="KAL3503980.1"/>
    </source>
</evidence>
<proteinExistence type="predicted"/>
<reference evidence="2 3" key="1">
    <citation type="submission" date="2024-11" db="EMBL/GenBank/DDBJ databases">
        <title>A near-complete genome assembly of Cinchona calisaya.</title>
        <authorList>
            <person name="Lian D.C."/>
            <person name="Zhao X.W."/>
            <person name="Wei L."/>
        </authorList>
    </citation>
    <scope>NUCLEOTIDE SEQUENCE [LARGE SCALE GENOMIC DNA]</scope>
    <source>
        <tissue evidence="2">Nenye</tissue>
    </source>
</reference>
<feature type="region of interest" description="Disordered" evidence="1">
    <location>
        <begin position="31"/>
        <end position="70"/>
    </location>
</feature>
<name>A0ABD2YDR2_9GENT</name>
<accession>A0ABD2YDR2</accession>
<comment type="caution">
    <text evidence="2">The sequence shown here is derived from an EMBL/GenBank/DDBJ whole genome shotgun (WGS) entry which is preliminary data.</text>
</comment>
<evidence type="ECO:0000313" key="3">
    <source>
        <dbReference type="Proteomes" id="UP001630127"/>
    </source>
</evidence>
<sequence length="97" mass="10360">MPNFRTEGSASATHATDPKLTLVTIDIRSSLSQADKKTTSKKKELFSQPSMPQPSVGGEPKPTSQPLGMVQVKSSSSVFQIPAQQQAITTSQVSLFP</sequence>
<keyword evidence="3" id="KW-1185">Reference proteome</keyword>
<organism evidence="2 3">
    <name type="scientific">Cinchona calisaya</name>
    <dbReference type="NCBI Taxonomy" id="153742"/>
    <lineage>
        <taxon>Eukaryota</taxon>
        <taxon>Viridiplantae</taxon>
        <taxon>Streptophyta</taxon>
        <taxon>Embryophyta</taxon>
        <taxon>Tracheophyta</taxon>
        <taxon>Spermatophyta</taxon>
        <taxon>Magnoliopsida</taxon>
        <taxon>eudicotyledons</taxon>
        <taxon>Gunneridae</taxon>
        <taxon>Pentapetalae</taxon>
        <taxon>asterids</taxon>
        <taxon>lamiids</taxon>
        <taxon>Gentianales</taxon>
        <taxon>Rubiaceae</taxon>
        <taxon>Cinchonoideae</taxon>
        <taxon>Cinchoneae</taxon>
        <taxon>Cinchona</taxon>
    </lineage>
</organism>